<dbReference type="RefSeq" id="WP_023400567.1">
    <property type="nucleotide sequence ID" value="NZ_AUSV01000086.1"/>
</dbReference>
<reference evidence="5 6" key="1">
    <citation type="submission" date="2013-07" db="EMBL/GenBank/DDBJ databases">
        <title>Draft genome sequence of Pseudoalteromonas luteoviolacea 2ta16.</title>
        <authorList>
            <person name="Allen E.E."/>
            <person name="Azam F."/>
            <person name="Podell S."/>
        </authorList>
    </citation>
    <scope>NUCLEOTIDE SEQUENCE [LARGE SCALE GENOMIC DNA]</scope>
    <source>
        <strain evidence="5 6">2ta16</strain>
    </source>
</reference>
<dbReference type="PATRIC" id="fig|1353533.3.peg.3707"/>
<dbReference type="NCBIfam" id="TIGR01643">
    <property type="entry name" value="YD_repeat_2x"/>
    <property type="match status" value="5"/>
</dbReference>
<keyword evidence="1" id="KW-0677">Repeat</keyword>
<evidence type="ECO:0000256" key="1">
    <source>
        <dbReference type="ARBA" id="ARBA00022737"/>
    </source>
</evidence>
<evidence type="ECO:0000259" key="4">
    <source>
        <dbReference type="Pfam" id="PF25023"/>
    </source>
</evidence>
<organism evidence="5 6">
    <name type="scientific">Pseudoalteromonas luteoviolacea (strain 2ta16)</name>
    <dbReference type="NCBI Taxonomy" id="1353533"/>
    <lineage>
        <taxon>Bacteria</taxon>
        <taxon>Pseudomonadati</taxon>
        <taxon>Pseudomonadota</taxon>
        <taxon>Gammaproteobacteria</taxon>
        <taxon>Alteromonadales</taxon>
        <taxon>Pseudoalteromonadaceae</taxon>
        <taxon>Pseudoalteromonas</taxon>
    </lineage>
</organism>
<accession>V4HN66</accession>
<evidence type="ECO:0000256" key="2">
    <source>
        <dbReference type="SAM" id="MobiDB-lite"/>
    </source>
</evidence>
<evidence type="ECO:0000259" key="3">
    <source>
        <dbReference type="Pfam" id="PF20148"/>
    </source>
</evidence>
<proteinExistence type="predicted"/>
<feature type="domain" description="Teneurin-like YD-shell" evidence="4">
    <location>
        <begin position="975"/>
        <end position="1228"/>
    </location>
</feature>
<comment type="caution">
    <text evidence="5">The sequence shown here is derived from an EMBL/GenBank/DDBJ whole genome shotgun (WGS) entry which is preliminary data.</text>
</comment>
<dbReference type="InterPro" id="IPR031325">
    <property type="entry name" value="RHS_repeat"/>
</dbReference>
<dbReference type="InterPro" id="IPR045351">
    <property type="entry name" value="DUF6531"/>
</dbReference>
<dbReference type="InterPro" id="IPR022385">
    <property type="entry name" value="Rhs_assc_core"/>
</dbReference>
<evidence type="ECO:0000313" key="6">
    <source>
        <dbReference type="Proteomes" id="UP000017820"/>
    </source>
</evidence>
<name>V4HN66_PSEL2</name>
<dbReference type="Proteomes" id="UP000017820">
    <property type="component" value="Unassembled WGS sequence"/>
</dbReference>
<dbReference type="Pfam" id="PF20148">
    <property type="entry name" value="DUF6531"/>
    <property type="match status" value="1"/>
</dbReference>
<dbReference type="PANTHER" id="PTHR32305">
    <property type="match status" value="1"/>
</dbReference>
<sequence>MKTLGKALLGSAILLGGVQEHPTDEFLDDNESLISAGWGWGMSKSHASTTDCDSSDATGGCEENQEAYDAHARESLETIHDRMTVYGDPDAARRQNELEVMMALMRTIDTGPAIDYDSYGSQNEGEDHASDDNLCGNPIDFRWGKKVETFTDYTGGDFSPLSIQRSYDKSVDRYGITVGIFGKRWKSILDMHVEFTRFNTAKLNMPHANNFGDDYHMVKDNTGGYYFDRSPDTVYLEKIASGFKLEMSDNLTAYFKSDGRLDKLEFEHGRSHQFHYSNSSRYFTKITHSSGSSLTFTWNNGRVNTIKDGLNQTYQYSYNSMGLLTKVSFPDGNNTSYQYDSNKDLTGVFYNNKQYAWFKYDSGIGKHAVESSHYGGIDKYTFSYTKNNKGIDGVTVTNPLGRKSVYSIDNLHKSGTPVVELENGLPTSNCAASTKKYWYDNSGHVSKVTDEEGITTDYLYDYKTGKLKRKTQAYGTSNAFTTHYLWHADSGLIKEEKNPNFIKQFTYNDKNQVLKETFRTTGSDGEPIRSYEINNSYSFYSNGNIRQVRSVNDSGESATQNYNSKGQLTTTNDQFGTAHTFNAYDANGRLTKETLPSGLVKTYTYTPRGDVKSVKETGPGINRITQYSYNEKRKLTNVTLPNGTQRTYYYDRAYRLIEERNSADNSTIKYTLDNMGNAKTVRYYKNSTAPYRTIYYSYDELGRLISKTEGNNNNRYKYDKIDRLVSFTEADGQQYVLSYDEFSRPLQSVDVTNTSMTYGYDTVGLDYIRGANNQLTSFTLNGFGKELKESSPDRGNVSYEYYSPSQKLKKLITGLGTINIQYSKINQGEKVTKSFIGGSESYQLNSRELPTSYTDKSGNTTLTYNAFDQLIEMRKVINGGSRNAIYTTKWQYDAYGRLTSITYPNGNKANYTYNAAGISSITATINGRSIPIASNITKLPSLGLKSLTYGNGLTRNMTYANGQVRSITVPNVQSLTYTSQKGEITHIDNHINSTNDWTYTYSKGRLTDILKNGRPHSSIRYDQSGNRTSVNHSGTTLETYRYQSSSNRLLSRTKGSNTVRYSYDANGNIKTQSLNYINQNSYQYDIQSRLTGVSNKGNYIYDAYSIRAIKQSSGVETHFIYTPESRLLSENGNVNYVYLFGMPVAMLKNNQVYYIHNDHLGRPEVVTNSAKNIVWRAHLEPFTRTVVHSTIGEFNLGFPGQYLDTESGLWYNINRYYDPTTGRYIQSDPIGMSGGINTYVYVGGNPVKFTDLLGLNPDINLVPMTQTKHWRAMFRHVDNSPNDFSIGAHGNPGQIINEIGKPLTPAQLLSLMKSKGYDGKQPIKLYACETGKGGDASFAQQLANLAGQPVTAPNNLFEIYPDGSHGVANGGSWVTLNPNKGQ</sequence>
<dbReference type="NCBIfam" id="TIGR03696">
    <property type="entry name" value="Rhs_assc_core"/>
    <property type="match status" value="1"/>
</dbReference>
<evidence type="ECO:0000313" key="5">
    <source>
        <dbReference type="EMBL" id="ESP92270.1"/>
    </source>
</evidence>
<dbReference type="PRINTS" id="PR00394">
    <property type="entry name" value="RHSPROTEIN"/>
</dbReference>
<protein>
    <submittedName>
        <fullName evidence="5">RHS repeat-associated core domain protein</fullName>
    </submittedName>
</protein>
<feature type="domain" description="Teneurin-like YD-shell" evidence="4">
    <location>
        <begin position="669"/>
        <end position="832"/>
    </location>
</feature>
<dbReference type="InterPro" id="IPR056823">
    <property type="entry name" value="TEN-like_YD-shell"/>
</dbReference>
<dbReference type="InterPro" id="IPR006530">
    <property type="entry name" value="YD"/>
</dbReference>
<gene>
    <name evidence="5" type="ORF">PL2TA16_05107</name>
</gene>
<dbReference type="EMBL" id="AUSV01000086">
    <property type="protein sequence ID" value="ESP92270.1"/>
    <property type="molecule type" value="Genomic_DNA"/>
</dbReference>
<dbReference type="InterPro" id="IPR050708">
    <property type="entry name" value="T6SS_VgrG/RHS"/>
</dbReference>
<dbReference type="Pfam" id="PF05593">
    <property type="entry name" value="RHS_repeat"/>
    <property type="match status" value="2"/>
</dbReference>
<dbReference type="Gene3D" id="2.180.10.10">
    <property type="entry name" value="RHS repeat-associated core"/>
    <property type="match status" value="3"/>
</dbReference>
<feature type="region of interest" description="Disordered" evidence="2">
    <location>
        <begin position="554"/>
        <end position="573"/>
    </location>
</feature>
<dbReference type="Pfam" id="PF25023">
    <property type="entry name" value="TEN_YD-shell"/>
    <property type="match status" value="2"/>
</dbReference>
<feature type="domain" description="DUF6531" evidence="3">
    <location>
        <begin position="136"/>
        <end position="196"/>
    </location>
</feature>
<dbReference type="PANTHER" id="PTHR32305:SF15">
    <property type="entry name" value="PROTEIN RHSA-RELATED"/>
    <property type="match status" value="1"/>
</dbReference>